<dbReference type="GO" id="GO:0000963">
    <property type="term" value="P:mitochondrial RNA processing"/>
    <property type="evidence" value="ECO:0007669"/>
    <property type="project" value="TreeGrafter"/>
</dbReference>
<dbReference type="GO" id="GO:0044528">
    <property type="term" value="P:regulation of mitochondrial mRNA stability"/>
    <property type="evidence" value="ECO:0007669"/>
    <property type="project" value="TreeGrafter"/>
</dbReference>
<comment type="caution">
    <text evidence="2">The sequence shown here is derived from an EMBL/GenBank/DDBJ whole genome shotgun (WGS) entry which is preliminary data.</text>
</comment>
<dbReference type="PANTHER" id="PTHR21228:SF40">
    <property type="entry name" value="LD45607P"/>
    <property type="match status" value="1"/>
</dbReference>
<name>A0A813LY06_POLGL</name>
<dbReference type="GO" id="GO:0003723">
    <property type="term" value="F:RNA binding"/>
    <property type="evidence" value="ECO:0007669"/>
    <property type="project" value="TreeGrafter"/>
</dbReference>
<dbReference type="GO" id="GO:0035770">
    <property type="term" value="C:ribonucleoprotein granule"/>
    <property type="evidence" value="ECO:0007669"/>
    <property type="project" value="TreeGrafter"/>
</dbReference>
<dbReference type="InterPro" id="IPR058917">
    <property type="entry name" value="RESC6_dom"/>
</dbReference>
<dbReference type="AlphaFoldDB" id="A0A813LY06"/>
<reference evidence="2" key="1">
    <citation type="submission" date="2021-02" db="EMBL/GenBank/DDBJ databases">
        <authorList>
            <person name="Dougan E. K."/>
            <person name="Rhodes N."/>
            <person name="Thang M."/>
            <person name="Chan C."/>
        </authorList>
    </citation>
    <scope>NUCLEOTIDE SEQUENCE</scope>
</reference>
<gene>
    <name evidence="2" type="ORF">PGLA2088_LOCUS50425</name>
</gene>
<dbReference type="GO" id="GO:0005759">
    <property type="term" value="C:mitochondrial matrix"/>
    <property type="evidence" value="ECO:0007669"/>
    <property type="project" value="TreeGrafter"/>
</dbReference>
<dbReference type="Pfam" id="PF26188">
    <property type="entry name" value="RESC6"/>
    <property type="match status" value="1"/>
</dbReference>
<dbReference type="PANTHER" id="PTHR21228">
    <property type="entry name" value="FAST LEU-RICH DOMAIN-CONTAINING"/>
    <property type="match status" value="1"/>
</dbReference>
<organism evidence="2 3">
    <name type="scientific">Polarella glacialis</name>
    <name type="common">Dinoflagellate</name>
    <dbReference type="NCBI Taxonomy" id="89957"/>
    <lineage>
        <taxon>Eukaryota</taxon>
        <taxon>Sar</taxon>
        <taxon>Alveolata</taxon>
        <taxon>Dinophyceae</taxon>
        <taxon>Suessiales</taxon>
        <taxon>Suessiaceae</taxon>
        <taxon>Polarella</taxon>
    </lineage>
</organism>
<dbReference type="Proteomes" id="UP000626109">
    <property type="component" value="Unassembled WGS sequence"/>
</dbReference>
<protein>
    <recommendedName>
        <fullName evidence="1">RNA-editing substrate-binding complex 6 protein domain-containing protein</fullName>
    </recommendedName>
</protein>
<evidence type="ECO:0000313" key="2">
    <source>
        <dbReference type="EMBL" id="CAE8741367.1"/>
    </source>
</evidence>
<feature type="domain" description="RNA-editing substrate-binding complex 6 protein" evidence="1">
    <location>
        <begin position="4"/>
        <end position="192"/>
    </location>
</feature>
<dbReference type="InterPro" id="IPR050870">
    <property type="entry name" value="FAST_kinase"/>
</dbReference>
<evidence type="ECO:0000313" key="3">
    <source>
        <dbReference type="Proteomes" id="UP000626109"/>
    </source>
</evidence>
<sequence length="320" mass="35482">MMSQFNEHELAMISWAFATAGMKHSESELFHEIAAAAMPRMGEFNEQDLAMSAWAFATAGTKQAESELLHGLAAAAVPRIGKFKEQELAMTAWAFAKAGVSHSELFCALSTTALPRIGKFTSQGLPNLVWAFASVAWSDPELFNAVASEALLRISEFTYQGLSNLAWAFVRADLIPPRKATQLLEAIAVRARQQNWSVLQAASGPPSLSAVEARCAELVLRWIPGSTRNRYFMGFELDIVFEVEDGRLINLEIDEPYHRTPKQSALDARRDGFLKQCGVCAVRFVAFDESGPLREDREEPALQALLRYTRLLPTSPSERK</sequence>
<dbReference type="EMBL" id="CAJNNW010037375">
    <property type="protein sequence ID" value="CAE8741367.1"/>
    <property type="molecule type" value="Genomic_DNA"/>
</dbReference>
<evidence type="ECO:0000259" key="1">
    <source>
        <dbReference type="Pfam" id="PF26188"/>
    </source>
</evidence>
<proteinExistence type="predicted"/>
<accession>A0A813LY06</accession>